<name>A0AAN9UVH0_9PEZI</name>
<comment type="caution">
    <text evidence="1">The sequence shown here is derived from an EMBL/GenBank/DDBJ whole genome shotgun (WGS) entry which is preliminary data.</text>
</comment>
<evidence type="ECO:0000313" key="2">
    <source>
        <dbReference type="Proteomes" id="UP001320420"/>
    </source>
</evidence>
<evidence type="ECO:0000313" key="1">
    <source>
        <dbReference type="EMBL" id="KAK7752935.1"/>
    </source>
</evidence>
<reference evidence="1 2" key="1">
    <citation type="submission" date="2024-02" db="EMBL/GenBank/DDBJ databases">
        <title>De novo assembly and annotation of 12 fungi associated with fruit tree decline syndrome in Ontario, Canada.</title>
        <authorList>
            <person name="Sulman M."/>
            <person name="Ellouze W."/>
            <person name="Ilyukhin E."/>
        </authorList>
    </citation>
    <scope>NUCLEOTIDE SEQUENCE [LARGE SCALE GENOMIC DNA]</scope>
    <source>
        <strain evidence="1 2">M11/M66-122</strain>
    </source>
</reference>
<dbReference type="InterPro" id="IPR022025">
    <property type="entry name" value="Amidoligase_2"/>
</dbReference>
<dbReference type="Proteomes" id="UP001320420">
    <property type="component" value="Unassembled WGS sequence"/>
</dbReference>
<dbReference type="AlphaFoldDB" id="A0AAN9UVH0"/>
<dbReference type="EMBL" id="JAKJXP020000033">
    <property type="protein sequence ID" value="KAK7752935.1"/>
    <property type="molecule type" value="Genomic_DNA"/>
</dbReference>
<sequence length="392" mass="44236">MSSSSQPPALRDYPSLTDLTVGIEFEFYVHSNAIEMPAEEVTDLTARSATVPAQRFAQAATFVKSILDQLNLQNQVEVSNMIEAQAGRTMNETRYQTWIVTTDSALTPVLQGNTLPWLGLEVKTPIMYNRSATYRQLDRVGKALRDSAYTGFNDECGLHVHVGNGDQGFSVLTCQKLFCVLFLGGEWMLDVLFRPARHNNRNCLPMAEQARVLSSPNTHFYLSGEVPTEWFNSCFPQGVMPVDELRQEAIRKIWRAASVQEFYEAVNVGYRHSVTFQHLTMGIKPTIEFRKSEGNLRLEGETEFLLVWPRICARLVAFAVDADLDEFRRVIAGTRAALSAPTAPERLQQFLFTIRCTDYTVQWLVYRANLLERENVQAMNGGAMGNATGQWQ</sequence>
<dbReference type="Pfam" id="PF12224">
    <property type="entry name" value="Amidoligase_2"/>
    <property type="match status" value="1"/>
</dbReference>
<keyword evidence="2" id="KW-1185">Reference proteome</keyword>
<dbReference type="PANTHER" id="PTHR36847:SF1">
    <property type="entry name" value="AMIDOLIGASE ENZYME"/>
    <property type="match status" value="1"/>
</dbReference>
<organism evidence="1 2">
    <name type="scientific">Diatrype stigma</name>
    <dbReference type="NCBI Taxonomy" id="117547"/>
    <lineage>
        <taxon>Eukaryota</taxon>
        <taxon>Fungi</taxon>
        <taxon>Dikarya</taxon>
        <taxon>Ascomycota</taxon>
        <taxon>Pezizomycotina</taxon>
        <taxon>Sordariomycetes</taxon>
        <taxon>Xylariomycetidae</taxon>
        <taxon>Xylariales</taxon>
        <taxon>Diatrypaceae</taxon>
        <taxon>Diatrype</taxon>
    </lineage>
</organism>
<gene>
    <name evidence="1" type="ORF">SLS62_005094</name>
</gene>
<proteinExistence type="predicted"/>
<accession>A0AAN9UVH0</accession>
<dbReference type="PANTHER" id="PTHR36847">
    <property type="entry name" value="AMIDOLIGASE ENZYME"/>
    <property type="match status" value="1"/>
</dbReference>
<evidence type="ECO:0008006" key="3">
    <source>
        <dbReference type="Google" id="ProtNLM"/>
    </source>
</evidence>
<protein>
    <recommendedName>
        <fullName evidence="3">Amidoligase enzyme</fullName>
    </recommendedName>
</protein>